<dbReference type="PROSITE" id="PS50011">
    <property type="entry name" value="PROTEIN_KINASE_DOM"/>
    <property type="match status" value="1"/>
</dbReference>
<dbReference type="InterPro" id="IPR011009">
    <property type="entry name" value="Kinase-like_dom_sf"/>
</dbReference>
<comment type="caution">
    <text evidence="16">The sequence shown here is derived from an EMBL/GenBank/DDBJ whole genome shotgun (WGS) entry which is preliminary data.</text>
</comment>
<proteinExistence type="inferred from homology"/>
<evidence type="ECO:0000256" key="6">
    <source>
        <dbReference type="ARBA" id="ARBA00022840"/>
    </source>
</evidence>
<evidence type="ECO:0000256" key="7">
    <source>
        <dbReference type="ARBA" id="ARBA00038035"/>
    </source>
</evidence>
<dbReference type="InterPro" id="IPR008271">
    <property type="entry name" value="Ser/Thr_kinase_AS"/>
</dbReference>
<comment type="catalytic activity">
    <reaction evidence="11">
        <text>L-tyrosyl-[protein] + ATP = O-phospho-L-tyrosyl-[protein] + ADP + H(+)</text>
        <dbReference type="Rhea" id="RHEA:10596"/>
        <dbReference type="Rhea" id="RHEA-COMP:10136"/>
        <dbReference type="Rhea" id="RHEA-COMP:20101"/>
        <dbReference type="ChEBI" id="CHEBI:15378"/>
        <dbReference type="ChEBI" id="CHEBI:30616"/>
        <dbReference type="ChEBI" id="CHEBI:46858"/>
        <dbReference type="ChEBI" id="CHEBI:61978"/>
        <dbReference type="ChEBI" id="CHEBI:456216"/>
        <dbReference type="EC" id="2.7.12.2"/>
    </reaction>
</comment>
<dbReference type="FunFam" id="1.10.510.10:FF:000350">
    <property type="entry name" value="Mitogen-activated protein kinase 2"/>
    <property type="match status" value="1"/>
</dbReference>
<gene>
    <name evidence="16" type="ORF">QVD17_02737</name>
</gene>
<dbReference type="GO" id="GO:0051707">
    <property type="term" value="P:response to other organism"/>
    <property type="evidence" value="ECO:0007669"/>
    <property type="project" value="UniProtKB-ARBA"/>
</dbReference>
<comment type="catalytic activity">
    <reaction evidence="10">
        <text>L-threonyl-[protein] + ATP = O-phospho-L-threonyl-[protein] + ADP + H(+)</text>
        <dbReference type="Rhea" id="RHEA:46608"/>
        <dbReference type="Rhea" id="RHEA-COMP:11060"/>
        <dbReference type="Rhea" id="RHEA-COMP:11605"/>
        <dbReference type="ChEBI" id="CHEBI:15378"/>
        <dbReference type="ChEBI" id="CHEBI:30013"/>
        <dbReference type="ChEBI" id="CHEBI:30616"/>
        <dbReference type="ChEBI" id="CHEBI:61977"/>
        <dbReference type="ChEBI" id="CHEBI:456216"/>
        <dbReference type="EC" id="2.7.12.2"/>
    </reaction>
</comment>
<evidence type="ECO:0000313" key="17">
    <source>
        <dbReference type="Proteomes" id="UP001229421"/>
    </source>
</evidence>
<dbReference type="Gene3D" id="3.30.200.20">
    <property type="entry name" value="Phosphorylase Kinase, domain 1"/>
    <property type="match status" value="1"/>
</dbReference>
<dbReference type="GO" id="GO:0004674">
    <property type="term" value="F:protein serine/threonine kinase activity"/>
    <property type="evidence" value="ECO:0007669"/>
    <property type="project" value="UniProtKB-KW"/>
</dbReference>
<keyword evidence="2" id="KW-0597">Phosphoprotein</keyword>
<keyword evidence="3" id="KW-0808">Transferase</keyword>
<keyword evidence="1 13" id="KW-0723">Serine/threonine-protein kinase</keyword>
<feature type="compositionally biased region" description="Pro residues" evidence="14">
    <location>
        <begin position="341"/>
        <end position="351"/>
    </location>
</feature>
<evidence type="ECO:0000259" key="15">
    <source>
        <dbReference type="PROSITE" id="PS50011"/>
    </source>
</evidence>
<evidence type="ECO:0000256" key="12">
    <source>
        <dbReference type="PROSITE-ProRule" id="PRU10141"/>
    </source>
</evidence>
<evidence type="ECO:0000256" key="9">
    <source>
        <dbReference type="ARBA" id="ARBA00049014"/>
    </source>
</evidence>
<name>A0AAD8P817_TARER</name>
<dbReference type="EMBL" id="JAUHHV010000001">
    <property type="protein sequence ID" value="KAK1436953.1"/>
    <property type="molecule type" value="Genomic_DNA"/>
</dbReference>
<evidence type="ECO:0000256" key="8">
    <source>
        <dbReference type="ARBA" id="ARBA00038999"/>
    </source>
</evidence>
<dbReference type="Pfam" id="PF00069">
    <property type="entry name" value="Pkinase"/>
    <property type="match status" value="1"/>
</dbReference>
<dbReference type="SUPFAM" id="SSF56112">
    <property type="entry name" value="Protein kinase-like (PK-like)"/>
    <property type="match status" value="1"/>
</dbReference>
<dbReference type="AlphaFoldDB" id="A0AAD8P817"/>
<dbReference type="InterPro" id="IPR017441">
    <property type="entry name" value="Protein_kinase_ATP_BS"/>
</dbReference>
<organism evidence="16 17">
    <name type="scientific">Tagetes erecta</name>
    <name type="common">African marigold</name>
    <dbReference type="NCBI Taxonomy" id="13708"/>
    <lineage>
        <taxon>Eukaryota</taxon>
        <taxon>Viridiplantae</taxon>
        <taxon>Streptophyta</taxon>
        <taxon>Embryophyta</taxon>
        <taxon>Tracheophyta</taxon>
        <taxon>Spermatophyta</taxon>
        <taxon>Magnoliopsida</taxon>
        <taxon>eudicotyledons</taxon>
        <taxon>Gunneridae</taxon>
        <taxon>Pentapetalae</taxon>
        <taxon>asterids</taxon>
        <taxon>campanulids</taxon>
        <taxon>Asterales</taxon>
        <taxon>Asteraceae</taxon>
        <taxon>Asteroideae</taxon>
        <taxon>Heliantheae alliance</taxon>
        <taxon>Tageteae</taxon>
        <taxon>Tagetes</taxon>
    </lineage>
</organism>
<dbReference type="InterPro" id="IPR000719">
    <property type="entry name" value="Prot_kinase_dom"/>
</dbReference>
<evidence type="ECO:0000256" key="14">
    <source>
        <dbReference type="SAM" id="MobiDB-lite"/>
    </source>
</evidence>
<keyword evidence="6 12" id="KW-0067">ATP-binding</keyword>
<comment type="catalytic activity">
    <reaction evidence="9">
        <text>L-seryl-[protein] + ATP = O-phospho-L-seryl-[protein] + ADP + H(+)</text>
        <dbReference type="Rhea" id="RHEA:17989"/>
        <dbReference type="Rhea" id="RHEA-COMP:9863"/>
        <dbReference type="Rhea" id="RHEA-COMP:11604"/>
        <dbReference type="ChEBI" id="CHEBI:15378"/>
        <dbReference type="ChEBI" id="CHEBI:29999"/>
        <dbReference type="ChEBI" id="CHEBI:30616"/>
        <dbReference type="ChEBI" id="CHEBI:83421"/>
        <dbReference type="ChEBI" id="CHEBI:456216"/>
        <dbReference type="EC" id="2.7.12.2"/>
    </reaction>
</comment>
<feature type="compositionally biased region" description="Low complexity" evidence="14">
    <location>
        <begin position="1"/>
        <end position="15"/>
    </location>
</feature>
<protein>
    <recommendedName>
        <fullName evidence="8">mitogen-activated protein kinase kinase</fullName>
        <ecNumber evidence="8">2.7.12.2</ecNumber>
    </recommendedName>
</protein>
<feature type="domain" description="Protein kinase" evidence="15">
    <location>
        <begin position="59"/>
        <end position="314"/>
    </location>
</feature>
<dbReference type="GO" id="GO:0005524">
    <property type="term" value="F:ATP binding"/>
    <property type="evidence" value="ECO:0007669"/>
    <property type="project" value="UniProtKB-UniRule"/>
</dbReference>
<evidence type="ECO:0000256" key="4">
    <source>
        <dbReference type="ARBA" id="ARBA00022741"/>
    </source>
</evidence>
<evidence type="ECO:0000256" key="13">
    <source>
        <dbReference type="RuleBase" id="RU000304"/>
    </source>
</evidence>
<reference evidence="16" key="1">
    <citation type="journal article" date="2023" name="bioRxiv">
        <title>Improved chromosome-level genome assembly for marigold (Tagetes erecta).</title>
        <authorList>
            <person name="Jiang F."/>
            <person name="Yuan L."/>
            <person name="Wang S."/>
            <person name="Wang H."/>
            <person name="Xu D."/>
            <person name="Wang A."/>
            <person name="Fan W."/>
        </authorList>
    </citation>
    <scope>NUCLEOTIDE SEQUENCE</scope>
    <source>
        <strain evidence="16">WSJ</strain>
        <tissue evidence="16">Leaf</tissue>
    </source>
</reference>
<dbReference type="EC" id="2.7.12.2" evidence="8"/>
<dbReference type="GO" id="GO:0005737">
    <property type="term" value="C:cytoplasm"/>
    <property type="evidence" value="ECO:0007669"/>
    <property type="project" value="TreeGrafter"/>
</dbReference>
<dbReference type="SMART" id="SM00220">
    <property type="entry name" value="S_TKc"/>
    <property type="match status" value="1"/>
</dbReference>
<dbReference type="GO" id="GO:0004708">
    <property type="term" value="F:MAP kinase kinase activity"/>
    <property type="evidence" value="ECO:0007669"/>
    <property type="project" value="UniProtKB-EC"/>
</dbReference>
<dbReference type="Proteomes" id="UP001229421">
    <property type="component" value="Unassembled WGS sequence"/>
</dbReference>
<evidence type="ECO:0000256" key="1">
    <source>
        <dbReference type="ARBA" id="ARBA00022527"/>
    </source>
</evidence>
<sequence length="351" mass="39307">MKPFQQPQPSNGRPSSRPRRRPDLTLPLPQPQPQPQMAVPLPLPPSCAANHQHINFSELVRLNRIGSGSGGTVYKVLHRPTSTIFALKVIYGTHDEDARRQICREIEILRGVDNLNVVKCHDMYDRAGEIQLLLEYMDCGSLEGTRLSDEPSLADLARQVLSGLYYLHGRKIVHRDIKPSNLLINSKKHVKIADFGVSRILEQTMDPCNSSVGTIAYMSPERINTDLNEGRYDGCAGDIWSVGVSILEFYIGRYPFNVGRQGDWASLMCAICLTQPPQAPATASREFQDFVGCCLQIDPAKRWTAAQLLRHPFVTGGGVVVNHMHNHKHKPKQNQVHPTYQLPPPRPQFSS</sequence>
<keyword evidence="5" id="KW-0418">Kinase</keyword>
<evidence type="ECO:0000256" key="11">
    <source>
        <dbReference type="ARBA" id="ARBA00051693"/>
    </source>
</evidence>
<dbReference type="InterPro" id="IPR053235">
    <property type="entry name" value="Ser_Thr_kinase"/>
</dbReference>
<feature type="binding site" evidence="12">
    <location>
        <position position="88"/>
    </location>
    <ligand>
        <name>ATP</name>
        <dbReference type="ChEBI" id="CHEBI:30616"/>
    </ligand>
</feature>
<feature type="region of interest" description="Disordered" evidence="14">
    <location>
        <begin position="328"/>
        <end position="351"/>
    </location>
</feature>
<keyword evidence="4 12" id="KW-0547">Nucleotide-binding</keyword>
<feature type="region of interest" description="Disordered" evidence="14">
    <location>
        <begin position="1"/>
        <end position="37"/>
    </location>
</feature>
<evidence type="ECO:0000256" key="3">
    <source>
        <dbReference type="ARBA" id="ARBA00022679"/>
    </source>
</evidence>
<keyword evidence="17" id="KW-1185">Reference proteome</keyword>
<dbReference type="PANTHER" id="PTHR24361">
    <property type="entry name" value="MITOGEN-ACTIVATED KINASE KINASE KINASE"/>
    <property type="match status" value="1"/>
</dbReference>
<comment type="similarity">
    <text evidence="7">Belongs to the protein kinase superfamily. STE Ser/Thr protein kinase family. MAP kinase kinase subfamily.</text>
</comment>
<dbReference type="PROSITE" id="PS00107">
    <property type="entry name" value="PROTEIN_KINASE_ATP"/>
    <property type="match status" value="1"/>
</dbReference>
<evidence type="ECO:0000256" key="10">
    <source>
        <dbReference type="ARBA" id="ARBA00049299"/>
    </source>
</evidence>
<evidence type="ECO:0000313" key="16">
    <source>
        <dbReference type="EMBL" id="KAK1436953.1"/>
    </source>
</evidence>
<evidence type="ECO:0000256" key="2">
    <source>
        <dbReference type="ARBA" id="ARBA00022553"/>
    </source>
</evidence>
<accession>A0AAD8P817</accession>
<dbReference type="Gene3D" id="1.10.510.10">
    <property type="entry name" value="Transferase(Phosphotransferase) domain 1"/>
    <property type="match status" value="1"/>
</dbReference>
<dbReference type="GO" id="GO:0006950">
    <property type="term" value="P:response to stress"/>
    <property type="evidence" value="ECO:0007669"/>
    <property type="project" value="UniProtKB-ARBA"/>
</dbReference>
<dbReference type="CDD" id="cd06623">
    <property type="entry name" value="PKc_MAPKK_plant_like"/>
    <property type="match status" value="1"/>
</dbReference>
<dbReference type="PANTHER" id="PTHR24361:SF826">
    <property type="entry name" value="MITOGEN-ACTIVATED PROTEIN KINASE KINASE STE-STE7 FAMILY"/>
    <property type="match status" value="1"/>
</dbReference>
<dbReference type="PROSITE" id="PS00108">
    <property type="entry name" value="PROTEIN_KINASE_ST"/>
    <property type="match status" value="1"/>
</dbReference>
<evidence type="ECO:0000256" key="5">
    <source>
        <dbReference type="ARBA" id="ARBA00022777"/>
    </source>
</evidence>